<keyword evidence="12" id="KW-1185">Reference proteome</keyword>
<feature type="transmembrane region" description="Helical" evidence="10">
    <location>
        <begin position="29"/>
        <end position="54"/>
    </location>
</feature>
<comment type="similarity">
    <text evidence="9">Belongs to the G-protein coupled receptor 1 family.</text>
</comment>
<keyword evidence="6 10" id="KW-0472">Membrane</keyword>
<evidence type="ECO:0000256" key="8">
    <source>
        <dbReference type="ARBA" id="ARBA00023224"/>
    </source>
</evidence>
<dbReference type="PROSITE" id="PS50262">
    <property type="entry name" value="G_PROTEIN_RECEP_F1_2"/>
    <property type="match status" value="1"/>
</dbReference>
<evidence type="ECO:0000256" key="2">
    <source>
        <dbReference type="ARBA" id="ARBA00022475"/>
    </source>
</evidence>
<dbReference type="PRINTS" id="PR00237">
    <property type="entry name" value="GPCRRHODOPSN"/>
</dbReference>
<feature type="domain" description="G-protein coupled receptors family 1 profile" evidence="11">
    <location>
        <begin position="46"/>
        <end position="318"/>
    </location>
</feature>
<keyword evidence="7 9" id="KW-0675">Receptor</keyword>
<evidence type="ECO:0000259" key="11">
    <source>
        <dbReference type="PROSITE" id="PS50262"/>
    </source>
</evidence>
<keyword evidence="4 10" id="KW-1133">Transmembrane helix</keyword>
<evidence type="ECO:0000256" key="5">
    <source>
        <dbReference type="ARBA" id="ARBA00023040"/>
    </source>
</evidence>
<evidence type="ECO:0000313" key="13">
    <source>
        <dbReference type="WBParaSite" id="PSAMB.scaffold11218size3515.g33963.t1"/>
    </source>
</evidence>
<evidence type="ECO:0000256" key="6">
    <source>
        <dbReference type="ARBA" id="ARBA00023136"/>
    </source>
</evidence>
<dbReference type="InterPro" id="IPR017452">
    <property type="entry name" value="GPCR_Rhodpsn_7TM"/>
</dbReference>
<dbReference type="GO" id="GO:0005886">
    <property type="term" value="C:plasma membrane"/>
    <property type="evidence" value="ECO:0007669"/>
    <property type="project" value="UniProtKB-SubCell"/>
</dbReference>
<keyword evidence="5 9" id="KW-0297">G-protein coupled receptor</keyword>
<evidence type="ECO:0000256" key="4">
    <source>
        <dbReference type="ARBA" id="ARBA00022989"/>
    </source>
</evidence>
<dbReference type="SUPFAM" id="SSF81321">
    <property type="entry name" value="Family A G protein-coupled receptor-like"/>
    <property type="match status" value="1"/>
</dbReference>
<feature type="transmembrane region" description="Helical" evidence="10">
    <location>
        <begin position="265"/>
        <end position="284"/>
    </location>
</feature>
<feature type="transmembrane region" description="Helical" evidence="10">
    <location>
        <begin position="153"/>
        <end position="177"/>
    </location>
</feature>
<dbReference type="AlphaFoldDB" id="A0A914UNS5"/>
<organism evidence="12 13">
    <name type="scientific">Plectus sambesii</name>
    <dbReference type="NCBI Taxonomy" id="2011161"/>
    <lineage>
        <taxon>Eukaryota</taxon>
        <taxon>Metazoa</taxon>
        <taxon>Ecdysozoa</taxon>
        <taxon>Nematoda</taxon>
        <taxon>Chromadorea</taxon>
        <taxon>Plectida</taxon>
        <taxon>Plectina</taxon>
        <taxon>Plectoidea</taxon>
        <taxon>Plectidae</taxon>
        <taxon>Plectus</taxon>
    </lineage>
</organism>
<dbReference type="PROSITE" id="PS00237">
    <property type="entry name" value="G_PROTEIN_RECEP_F1_1"/>
    <property type="match status" value="1"/>
</dbReference>
<keyword evidence="8 9" id="KW-0807">Transducer</keyword>
<dbReference type="Proteomes" id="UP000887566">
    <property type="component" value="Unplaced"/>
</dbReference>
<feature type="transmembrane region" description="Helical" evidence="10">
    <location>
        <begin position="74"/>
        <end position="100"/>
    </location>
</feature>
<protein>
    <submittedName>
        <fullName evidence="13">G-protein coupled receptors family 1 profile domain-containing protein</fullName>
    </submittedName>
</protein>
<evidence type="ECO:0000256" key="10">
    <source>
        <dbReference type="SAM" id="Phobius"/>
    </source>
</evidence>
<evidence type="ECO:0000256" key="9">
    <source>
        <dbReference type="RuleBase" id="RU000688"/>
    </source>
</evidence>
<dbReference type="GO" id="GO:0043005">
    <property type="term" value="C:neuron projection"/>
    <property type="evidence" value="ECO:0007669"/>
    <property type="project" value="TreeGrafter"/>
</dbReference>
<dbReference type="Pfam" id="PF00001">
    <property type="entry name" value="7tm_1"/>
    <property type="match status" value="1"/>
</dbReference>
<keyword evidence="3 9" id="KW-0812">Transmembrane</keyword>
<evidence type="ECO:0000256" key="3">
    <source>
        <dbReference type="ARBA" id="ARBA00022692"/>
    </source>
</evidence>
<accession>A0A914UNS5</accession>
<evidence type="ECO:0000256" key="7">
    <source>
        <dbReference type="ARBA" id="ARBA00023170"/>
    </source>
</evidence>
<dbReference type="GO" id="GO:0004930">
    <property type="term" value="F:G protein-coupled receptor activity"/>
    <property type="evidence" value="ECO:0007669"/>
    <property type="project" value="UniProtKB-KW"/>
</dbReference>
<dbReference type="Gene3D" id="1.20.1070.10">
    <property type="entry name" value="Rhodopsin 7-helix transmembrane proteins"/>
    <property type="match status" value="1"/>
</dbReference>
<dbReference type="GO" id="GO:0042277">
    <property type="term" value="F:peptide binding"/>
    <property type="evidence" value="ECO:0007669"/>
    <property type="project" value="TreeGrafter"/>
</dbReference>
<dbReference type="WBParaSite" id="PSAMB.scaffold11218size3515.g33963.t1">
    <property type="protein sequence ID" value="PSAMB.scaffold11218size3515.g33963.t1"/>
    <property type="gene ID" value="PSAMB.scaffold11218size3515.g33963"/>
</dbReference>
<dbReference type="InterPro" id="IPR000276">
    <property type="entry name" value="GPCR_Rhodpsn"/>
</dbReference>
<evidence type="ECO:0000313" key="12">
    <source>
        <dbReference type="Proteomes" id="UP000887566"/>
    </source>
</evidence>
<evidence type="ECO:0000256" key="1">
    <source>
        <dbReference type="ARBA" id="ARBA00004651"/>
    </source>
</evidence>
<feature type="transmembrane region" description="Helical" evidence="10">
    <location>
        <begin position="204"/>
        <end position="231"/>
    </location>
</feature>
<name>A0A914UNS5_9BILA</name>
<keyword evidence="2" id="KW-1003">Cell membrane</keyword>
<feature type="transmembrane region" description="Helical" evidence="10">
    <location>
        <begin position="299"/>
        <end position="321"/>
    </location>
</feature>
<comment type="subcellular location">
    <subcellularLocation>
        <location evidence="1">Cell membrane</location>
        <topology evidence="1">Multi-pass membrane protein</topology>
    </subcellularLocation>
</comment>
<proteinExistence type="inferred from homology"/>
<dbReference type="PANTHER" id="PTHR24229">
    <property type="entry name" value="NEUROPEPTIDES RECEPTOR"/>
    <property type="match status" value="1"/>
</dbReference>
<dbReference type="PANTHER" id="PTHR24229:SF40">
    <property type="entry name" value="ALLATOSTATIN C RECEPTOR 1-RELATED"/>
    <property type="match status" value="1"/>
</dbReference>
<sequence length="373" mass="42183">MSANSSDDYGDPLTVEDLKLGIAALPTEVAVLIGLFVVLFIFGISGNLSVIVFVSRTLWKLHRTPGARLGTQQLYIYVIALATVDFLVLSVIPLMLPYLFTGQWLVGETLCRAFWTIENMNKILSIALLTVMSVERYMTVCHPVRSRFFKRKAYVYFVLLGAVGLTGVLLAPILSYVQLDEMEIGSTTLTSCVTPMPDQLFVTFIVYMFVIAYCLPALVTFFCYTMLIVFVKRRYKRRRQALGDSRRNSQSAIHRLSTSVIRVTAFHFACWTPFWFSVIFPLLLDQDVINRHSRTLMTVRLYVTALPYVNSACNWVFYALLNRELREQVLRRLSNGTPNTTNQQMSSPNCRLSSAINRVASAENSALDKGTLL</sequence>
<reference evidence="13" key="1">
    <citation type="submission" date="2022-11" db="UniProtKB">
        <authorList>
            <consortium name="WormBaseParasite"/>
        </authorList>
    </citation>
    <scope>IDENTIFICATION</scope>
</reference>